<dbReference type="InterPro" id="IPR029052">
    <property type="entry name" value="Metallo-depent_PP-like"/>
</dbReference>
<dbReference type="AlphaFoldDB" id="A0A0M0LIV9"/>
<organism evidence="6 7">
    <name type="scientific">Priestia koreensis</name>
    <dbReference type="NCBI Taxonomy" id="284581"/>
    <lineage>
        <taxon>Bacteria</taxon>
        <taxon>Bacillati</taxon>
        <taxon>Bacillota</taxon>
        <taxon>Bacilli</taxon>
        <taxon>Bacillales</taxon>
        <taxon>Bacillaceae</taxon>
        <taxon>Priestia</taxon>
    </lineage>
</organism>
<dbReference type="InterPro" id="IPR006311">
    <property type="entry name" value="TAT_signal"/>
</dbReference>
<dbReference type="GO" id="GO:0016020">
    <property type="term" value="C:membrane"/>
    <property type="evidence" value="ECO:0007669"/>
    <property type="project" value="GOC"/>
</dbReference>
<evidence type="ECO:0000256" key="2">
    <source>
        <dbReference type="ARBA" id="ARBA00022723"/>
    </source>
</evidence>
<dbReference type="GO" id="GO:0008758">
    <property type="term" value="F:UDP-2,3-diacylglucosamine hydrolase activity"/>
    <property type="evidence" value="ECO:0007669"/>
    <property type="project" value="TreeGrafter"/>
</dbReference>
<comment type="caution">
    <text evidence="6">The sequence shown here is derived from an EMBL/GenBank/DDBJ whole genome shotgun (WGS) entry which is preliminary data.</text>
</comment>
<dbReference type="Pfam" id="PF00149">
    <property type="entry name" value="Metallophos"/>
    <property type="match status" value="1"/>
</dbReference>
<name>A0A0M0LIV9_9BACI</name>
<dbReference type="FunFam" id="3.60.21.10:FF:000028">
    <property type="entry name" value="Putative metallophosphoesterase"/>
    <property type="match status" value="1"/>
</dbReference>
<dbReference type="Gene3D" id="3.60.21.10">
    <property type="match status" value="1"/>
</dbReference>
<dbReference type="GO" id="GO:0046872">
    <property type="term" value="F:metal ion binding"/>
    <property type="evidence" value="ECO:0007669"/>
    <property type="project" value="UniProtKB-KW"/>
</dbReference>
<keyword evidence="3" id="KW-0378">Hydrolase</keyword>
<evidence type="ECO:0000256" key="1">
    <source>
        <dbReference type="ARBA" id="ARBA00001968"/>
    </source>
</evidence>
<dbReference type="SUPFAM" id="SSF56300">
    <property type="entry name" value="Metallo-dependent phosphatases"/>
    <property type="match status" value="1"/>
</dbReference>
<evidence type="ECO:0000259" key="5">
    <source>
        <dbReference type="Pfam" id="PF00149"/>
    </source>
</evidence>
<keyword evidence="2" id="KW-0479">Metal-binding</keyword>
<feature type="domain" description="Calcineurin-like phosphoesterase" evidence="5">
    <location>
        <begin position="60"/>
        <end position="225"/>
    </location>
</feature>
<dbReference type="Proteomes" id="UP000037558">
    <property type="component" value="Unassembled WGS sequence"/>
</dbReference>
<dbReference type="CDD" id="cd07385">
    <property type="entry name" value="MPP_YkuE_C"/>
    <property type="match status" value="1"/>
</dbReference>
<evidence type="ECO:0000256" key="3">
    <source>
        <dbReference type="ARBA" id="ARBA00022801"/>
    </source>
</evidence>
<dbReference type="RefSeq" id="WP_053400097.1">
    <property type="nucleotide sequence ID" value="NZ_JAUKEN010000002.1"/>
</dbReference>
<evidence type="ECO:0000313" key="7">
    <source>
        <dbReference type="Proteomes" id="UP000037558"/>
    </source>
</evidence>
<comment type="similarity">
    <text evidence="4">Belongs to the metallophosphoesterase superfamily.</text>
</comment>
<dbReference type="GO" id="GO:0009245">
    <property type="term" value="P:lipid A biosynthetic process"/>
    <property type="evidence" value="ECO:0007669"/>
    <property type="project" value="TreeGrafter"/>
</dbReference>
<dbReference type="InterPro" id="IPR051158">
    <property type="entry name" value="Metallophosphoesterase_sf"/>
</dbReference>
<comment type="cofactor">
    <cofactor evidence="1">
        <name>a divalent metal cation</name>
        <dbReference type="ChEBI" id="CHEBI:60240"/>
    </cofactor>
</comment>
<evidence type="ECO:0000256" key="4">
    <source>
        <dbReference type="ARBA" id="ARBA00061089"/>
    </source>
</evidence>
<keyword evidence="7" id="KW-1185">Reference proteome</keyword>
<dbReference type="PANTHER" id="PTHR31302:SF25">
    <property type="entry name" value="PHOSPHOESTERASE"/>
    <property type="match status" value="1"/>
</dbReference>
<protein>
    <submittedName>
        <fullName evidence="6">Metallophosphoesterase</fullName>
    </submittedName>
</protein>
<sequence>MTKKYSRRVFLKGLLSIGIGSLLTTSLGYAYARYIEPRQLQVTTKNMTFANLPKGFDGVKILQFSDIHLGLTYDLSMLSRLVDKINALDPDIVLFTGDLMDIPNQYPYTKLIPPILKRIQAPLGKFAIYGNHDHGGYGTDIYRKAIEDSGFQLLRNETVKVSLIDQSFITISGLDDIMLGQPDYQKTFGTLGKDNFSLAMVHEPDVAKKVAAYNVDLQLSGHTHGGQIQIPFYGPLYTPPYGRKYEEGTFEIGPSKMALYVNRGLGTTRLPFRFLAKPEITLFVLHH</sequence>
<dbReference type="PATRIC" id="fig|284581.3.peg.682"/>
<dbReference type="EMBL" id="LILC01000002">
    <property type="protein sequence ID" value="KOO50926.1"/>
    <property type="molecule type" value="Genomic_DNA"/>
</dbReference>
<reference evidence="7" key="1">
    <citation type="submission" date="2015-08" db="EMBL/GenBank/DDBJ databases">
        <title>Fjat-14210 dsm16467.</title>
        <authorList>
            <person name="Liu B."/>
            <person name="Wang J."/>
            <person name="Zhu Y."/>
            <person name="Liu G."/>
            <person name="Chen Q."/>
            <person name="Chen Z."/>
            <person name="Lan J."/>
            <person name="Che J."/>
            <person name="Ge C."/>
            <person name="Shi H."/>
            <person name="Pan Z."/>
            <person name="Liu X."/>
        </authorList>
    </citation>
    <scope>NUCLEOTIDE SEQUENCE [LARGE SCALE GENOMIC DNA]</scope>
    <source>
        <strain evidence="7">DSM 16467</strain>
    </source>
</reference>
<evidence type="ECO:0000313" key="6">
    <source>
        <dbReference type="EMBL" id="KOO50926.1"/>
    </source>
</evidence>
<proteinExistence type="inferred from homology"/>
<accession>A0A0M0LIV9</accession>
<dbReference type="InterPro" id="IPR004843">
    <property type="entry name" value="Calcineurin-like_PHP"/>
</dbReference>
<dbReference type="OrthoDB" id="9780884at2"/>
<dbReference type="PANTHER" id="PTHR31302">
    <property type="entry name" value="TRANSMEMBRANE PROTEIN WITH METALLOPHOSPHOESTERASE DOMAIN-RELATED"/>
    <property type="match status" value="1"/>
</dbReference>
<gene>
    <name evidence="6" type="ORF">AMD01_02085</name>
</gene>
<dbReference type="PROSITE" id="PS51318">
    <property type="entry name" value="TAT"/>
    <property type="match status" value="1"/>
</dbReference>